<dbReference type="OrthoDB" id="3149711at2759"/>
<dbReference type="Proteomes" id="UP000008493">
    <property type="component" value="Unassembled WGS sequence"/>
</dbReference>
<organism evidence="1 2">
    <name type="scientific">Agaricus bisporus var. burnettii (strain JB137-S8 / ATCC MYA-4627 / FGSC 10392)</name>
    <name type="common">White button mushroom</name>
    <dbReference type="NCBI Taxonomy" id="597362"/>
    <lineage>
        <taxon>Eukaryota</taxon>
        <taxon>Fungi</taxon>
        <taxon>Dikarya</taxon>
        <taxon>Basidiomycota</taxon>
        <taxon>Agaricomycotina</taxon>
        <taxon>Agaricomycetes</taxon>
        <taxon>Agaricomycetidae</taxon>
        <taxon>Agaricales</taxon>
        <taxon>Agaricineae</taxon>
        <taxon>Agaricaceae</taxon>
        <taxon>Agaricus</taxon>
    </lineage>
</organism>
<protein>
    <submittedName>
        <fullName evidence="1">Uncharacterized protein</fullName>
    </submittedName>
</protein>
<gene>
    <name evidence="1" type="ORF">AGABI1DRAFT_111677</name>
</gene>
<sequence>MKMLSVIRDSGPEIEPEVFLRQILSCLRPMFCGWEVHPKVVKTALHSLVHRNLYSAATELANAYFSILPAGIDEETNAECMEMVHLLMSVDTKRGIPSFYANQKLLVALLRTHSSLQPSPDTFLLLLSSLRRAKKSSTVAFEVMASFRHRWGDRVFDDRVKQHILNLAEKEGRLDIAEKIRNQWDVNLGRFPVFEGTNTSLSLSYCEPCCGVVSCWLCVDVILIVPQLLRRRTFIRSVETLRTKFVSSNN</sequence>
<dbReference type="EMBL" id="JH971386">
    <property type="protein sequence ID" value="EKM83222.1"/>
    <property type="molecule type" value="Genomic_DNA"/>
</dbReference>
<dbReference type="KEGG" id="abp:AGABI1DRAFT111677"/>
<dbReference type="InParanoid" id="K5XIS7"/>
<evidence type="ECO:0000313" key="2">
    <source>
        <dbReference type="Proteomes" id="UP000008493"/>
    </source>
</evidence>
<accession>K5XIS7</accession>
<keyword evidence="2" id="KW-1185">Reference proteome</keyword>
<reference evidence="2" key="1">
    <citation type="journal article" date="2012" name="Proc. Natl. Acad. Sci. U.S.A.">
        <title>Genome sequence of the button mushroom Agaricus bisporus reveals mechanisms governing adaptation to a humic-rich ecological niche.</title>
        <authorList>
            <person name="Morin E."/>
            <person name="Kohler A."/>
            <person name="Baker A.R."/>
            <person name="Foulongne-Oriol M."/>
            <person name="Lombard V."/>
            <person name="Nagy L.G."/>
            <person name="Ohm R.A."/>
            <person name="Patyshakuliyeva A."/>
            <person name="Brun A."/>
            <person name="Aerts A.L."/>
            <person name="Bailey A.M."/>
            <person name="Billette C."/>
            <person name="Coutinho P.M."/>
            <person name="Deakin G."/>
            <person name="Doddapaneni H."/>
            <person name="Floudas D."/>
            <person name="Grimwood J."/>
            <person name="Hilden K."/>
            <person name="Kuees U."/>
            <person name="LaButti K.M."/>
            <person name="Lapidus A."/>
            <person name="Lindquist E.A."/>
            <person name="Lucas S.M."/>
            <person name="Murat C."/>
            <person name="Riley R.W."/>
            <person name="Salamov A.A."/>
            <person name="Schmutz J."/>
            <person name="Subramanian V."/>
            <person name="Woesten H.A.B."/>
            <person name="Xu J."/>
            <person name="Eastwood D.C."/>
            <person name="Foster G.D."/>
            <person name="Sonnenberg A.S."/>
            <person name="Cullen D."/>
            <person name="de Vries R.P."/>
            <person name="Lundell T."/>
            <person name="Hibbett D.S."/>
            <person name="Henrissat B."/>
            <person name="Burton K.S."/>
            <person name="Kerrigan R.W."/>
            <person name="Challen M.P."/>
            <person name="Grigoriev I.V."/>
            <person name="Martin F."/>
        </authorList>
    </citation>
    <scope>NUCLEOTIDE SEQUENCE [LARGE SCALE GENOMIC DNA]</scope>
    <source>
        <strain evidence="2">JB137-S8 / ATCC MYA-4627 / FGSC 10392</strain>
    </source>
</reference>
<dbReference type="eggNOG" id="ENOG502ST48">
    <property type="taxonomic scope" value="Eukaryota"/>
</dbReference>
<evidence type="ECO:0000313" key="1">
    <source>
        <dbReference type="EMBL" id="EKM83222.1"/>
    </source>
</evidence>
<dbReference type="HOGENOM" id="CLU_1111117_0_0_1"/>
<dbReference type="AlphaFoldDB" id="K5XIS7"/>
<dbReference type="RefSeq" id="XP_007327014.1">
    <property type="nucleotide sequence ID" value="XM_007326952.1"/>
</dbReference>
<name>K5XIS7_AGABU</name>
<proteinExistence type="predicted"/>
<dbReference type="GeneID" id="18823371"/>